<organism evidence="1 2">
    <name type="scientific">Elysia marginata</name>
    <dbReference type="NCBI Taxonomy" id="1093978"/>
    <lineage>
        <taxon>Eukaryota</taxon>
        <taxon>Metazoa</taxon>
        <taxon>Spiralia</taxon>
        <taxon>Lophotrochozoa</taxon>
        <taxon>Mollusca</taxon>
        <taxon>Gastropoda</taxon>
        <taxon>Heterobranchia</taxon>
        <taxon>Euthyneura</taxon>
        <taxon>Panpulmonata</taxon>
        <taxon>Sacoglossa</taxon>
        <taxon>Placobranchoidea</taxon>
        <taxon>Plakobranchidae</taxon>
        <taxon>Elysia</taxon>
    </lineage>
</organism>
<keyword evidence="2" id="KW-1185">Reference proteome</keyword>
<reference evidence="1 2" key="1">
    <citation type="journal article" date="2021" name="Elife">
        <title>Chloroplast acquisition without the gene transfer in kleptoplastic sea slugs, Plakobranchus ocellatus.</title>
        <authorList>
            <person name="Maeda T."/>
            <person name="Takahashi S."/>
            <person name="Yoshida T."/>
            <person name="Shimamura S."/>
            <person name="Takaki Y."/>
            <person name="Nagai Y."/>
            <person name="Toyoda A."/>
            <person name="Suzuki Y."/>
            <person name="Arimoto A."/>
            <person name="Ishii H."/>
            <person name="Satoh N."/>
            <person name="Nishiyama T."/>
            <person name="Hasebe M."/>
            <person name="Maruyama T."/>
            <person name="Minagawa J."/>
            <person name="Obokata J."/>
            <person name="Shigenobu S."/>
        </authorList>
    </citation>
    <scope>NUCLEOTIDE SEQUENCE [LARGE SCALE GENOMIC DNA]</scope>
</reference>
<evidence type="ECO:0000313" key="2">
    <source>
        <dbReference type="Proteomes" id="UP000762676"/>
    </source>
</evidence>
<sequence length="80" mass="9320">MQAYFNQIACGYLGRPTTTLPVITNKELSPAYLYMRLKTSNDLQTMKLLAQDQNKWRTLTRRFTEFPEDIDSDEPEASNK</sequence>
<name>A0AAV4FQH9_9GAST</name>
<gene>
    <name evidence="1" type="ORF">ElyMa_003920000</name>
</gene>
<comment type="caution">
    <text evidence="1">The sequence shown here is derived from an EMBL/GenBank/DDBJ whole genome shotgun (WGS) entry which is preliminary data.</text>
</comment>
<evidence type="ECO:0000313" key="1">
    <source>
        <dbReference type="EMBL" id="GFR75449.1"/>
    </source>
</evidence>
<protein>
    <submittedName>
        <fullName evidence="1">Uncharacterized protein</fullName>
    </submittedName>
</protein>
<dbReference type="Proteomes" id="UP000762676">
    <property type="component" value="Unassembled WGS sequence"/>
</dbReference>
<dbReference type="AlphaFoldDB" id="A0AAV4FQH9"/>
<accession>A0AAV4FQH9</accession>
<dbReference type="EMBL" id="BMAT01007972">
    <property type="protein sequence ID" value="GFR75449.1"/>
    <property type="molecule type" value="Genomic_DNA"/>
</dbReference>
<proteinExistence type="predicted"/>